<feature type="region of interest" description="Disordered" evidence="1">
    <location>
        <begin position="71"/>
        <end position="108"/>
    </location>
</feature>
<reference evidence="2" key="1">
    <citation type="journal article" date="2021" name="Proc. Natl. Acad. Sci. U.S.A.">
        <title>Three genomes in the algal genus Volvox reveal the fate of a haploid sex-determining region after a transition to homothallism.</title>
        <authorList>
            <person name="Yamamoto K."/>
            <person name="Hamaji T."/>
            <person name="Kawai-Toyooka H."/>
            <person name="Matsuzaki R."/>
            <person name="Takahashi F."/>
            <person name="Nishimura Y."/>
            <person name="Kawachi M."/>
            <person name="Noguchi H."/>
            <person name="Minakuchi Y."/>
            <person name="Umen J.G."/>
            <person name="Toyoda A."/>
            <person name="Nozaki H."/>
        </authorList>
    </citation>
    <scope>NUCLEOTIDE SEQUENCE</scope>
    <source>
        <strain evidence="2">NIES-3780</strain>
    </source>
</reference>
<dbReference type="AlphaFoldDB" id="A0A8J4ARW9"/>
<feature type="compositionally biased region" description="Low complexity" evidence="1">
    <location>
        <begin position="1206"/>
        <end position="1217"/>
    </location>
</feature>
<feature type="compositionally biased region" description="Polar residues" evidence="1">
    <location>
        <begin position="292"/>
        <end position="313"/>
    </location>
</feature>
<feature type="compositionally biased region" description="Pro residues" evidence="1">
    <location>
        <begin position="74"/>
        <end position="85"/>
    </location>
</feature>
<feature type="compositionally biased region" description="Gly residues" evidence="1">
    <location>
        <begin position="1218"/>
        <end position="1229"/>
    </location>
</feature>
<organism evidence="2 3">
    <name type="scientific">Volvox africanus</name>
    <dbReference type="NCBI Taxonomy" id="51714"/>
    <lineage>
        <taxon>Eukaryota</taxon>
        <taxon>Viridiplantae</taxon>
        <taxon>Chlorophyta</taxon>
        <taxon>core chlorophytes</taxon>
        <taxon>Chlorophyceae</taxon>
        <taxon>CS clade</taxon>
        <taxon>Chlamydomonadales</taxon>
        <taxon>Volvocaceae</taxon>
        <taxon>Volvox</taxon>
    </lineage>
</organism>
<gene>
    <name evidence="2" type="ORF">Vafri_3260</name>
</gene>
<feature type="compositionally biased region" description="Polar residues" evidence="1">
    <location>
        <begin position="645"/>
        <end position="655"/>
    </location>
</feature>
<feature type="region of interest" description="Disordered" evidence="1">
    <location>
        <begin position="522"/>
        <end position="544"/>
    </location>
</feature>
<evidence type="ECO:0000256" key="1">
    <source>
        <dbReference type="SAM" id="MobiDB-lite"/>
    </source>
</evidence>
<sequence>MPAFNIDRELNIKADLEETGEPGTIIRFRVADTWQDIQEVLTKAHDLPIRRLLRPEAYEYHLEALLPPGLQLHPLPPPLHPPPQPQDDAGSGSGTEAPSAGSSSAWGPRLLQVADENAWRRLQQLLPGSRAELANWQLRASASEAKSAAYVRHLEGYTGMWEIAIATSGAGPLTTPAASAATANGILGGTNTGKAGLSAPAGPAGDGGGAVGGVGPGGELDGCRAPLDGVWSEEEVALLARCLAEFMRKGHLERVGAVAAGCCSLATLWWLLKQPNARIRPSVAHKGPRLTPSESTASEPGSKQQLLAIQSPRNGEGAGSDSGHDPGALPGGMAAIGGPTMSQQQQQPAAAFRLQLRKKDRGARPLASLDGRSVGGGGINTVSGTGANSTLMAVLLSPNLVSSGGPGAGGSGYVGGVSRAVSLMMRDILTRVATTGPVLLRQYKGSQVALAAVWGVGLLSEMFRNPLLRDELMVAAQLGASQALAAAAGSSAGAGGTLVTGIIGSPQKRRVALAGGSSSGGRALAGAEGPRAAPSAVPTTARPSVGAGGSNLGIDLEEVHWLLLSFAAFPEWLEARSAPPWDLQPMGRAHAATVIQSSMRGLVSRRQTKRLQSQVSRVFSSFRASSPSPTLTRAPSAATAALQPRGQSSSKNQFSTAAPTPTTQQPPRPAVAAPVPRPRGLSLKWEEELATMSASAIDAIDRYFDLHPGSHPGVVAAEALLALLVSGGPLAREHFAASVHPGQLIRMLDTATVPPRVVHLGVVLLALALRPGLGAEAFFRGAGAAAVAAAPGPPGSALGPCFAASSDRTMLAAVGSGGLGLVLELLRWLAPLTVLEAHERRLRYGASERRTYQALRSSTRPYAPPPLVDWRWAGSGSEVAVHAASAAWALSGQLAKLWAAEATVKKPGANRTQQQSQTAAGSGWGANGTAAAAGGGSYSAGFATGGGGAGGAASGAGMFSSSMPMSSVAMSAAAASAAAAHAAALATARAAAGPQNTFEEAALRMMAMTVTCLVSGRIGPATHLLVCGLVQLVSEPAAVPYMVRAGLVDAGQRLPDPPLPPPGFGTGTGAAAMGNSATLATAASAMGVKQSPSLRRMPSKSAGSMARSQHSDEGGAAEGLGGEKEGKDAEAQARAATSLPGFAGVAPHSRGVVGLLMDSDVVGFLDVALSIIGLVAQQGTPYDPVKGETPGSGIGLRGAAAATSWGPARPTAASGTAAAGGGVYDGDRK</sequence>
<feature type="region of interest" description="Disordered" evidence="1">
    <location>
        <begin position="616"/>
        <end position="677"/>
    </location>
</feature>
<evidence type="ECO:0000313" key="3">
    <source>
        <dbReference type="Proteomes" id="UP000747399"/>
    </source>
</evidence>
<dbReference type="PROSITE" id="PS50096">
    <property type="entry name" value="IQ"/>
    <property type="match status" value="1"/>
</dbReference>
<dbReference type="Proteomes" id="UP000747399">
    <property type="component" value="Unassembled WGS sequence"/>
</dbReference>
<feature type="region of interest" description="Disordered" evidence="1">
    <location>
        <begin position="282"/>
        <end position="351"/>
    </location>
</feature>
<feature type="non-terminal residue" evidence="2">
    <location>
        <position position="1"/>
    </location>
</feature>
<comment type="caution">
    <text evidence="2">The sequence shown here is derived from an EMBL/GenBank/DDBJ whole genome shotgun (WGS) entry which is preliminary data.</text>
</comment>
<feature type="compositionally biased region" description="Low complexity" evidence="1">
    <location>
        <begin position="616"/>
        <end position="629"/>
    </location>
</feature>
<feature type="region of interest" description="Disordered" evidence="1">
    <location>
        <begin position="906"/>
        <end position="925"/>
    </location>
</feature>
<feature type="compositionally biased region" description="Basic and acidic residues" evidence="1">
    <location>
        <begin position="1121"/>
        <end position="1131"/>
    </location>
</feature>
<feature type="compositionally biased region" description="Low complexity" evidence="1">
    <location>
        <begin position="97"/>
        <end position="108"/>
    </location>
</feature>
<name>A0A8J4ARW9_9CHLO</name>
<keyword evidence="3" id="KW-1185">Reference proteome</keyword>
<accession>A0A8J4ARW9</accession>
<dbReference type="EMBL" id="BNCO01000003">
    <property type="protein sequence ID" value="GIL46227.1"/>
    <property type="molecule type" value="Genomic_DNA"/>
</dbReference>
<feature type="region of interest" description="Disordered" evidence="1">
    <location>
        <begin position="1198"/>
        <end position="1229"/>
    </location>
</feature>
<evidence type="ECO:0000313" key="2">
    <source>
        <dbReference type="EMBL" id="GIL46227.1"/>
    </source>
</evidence>
<proteinExistence type="predicted"/>
<feature type="region of interest" description="Disordered" evidence="1">
    <location>
        <begin position="1088"/>
        <end position="1134"/>
    </location>
</feature>
<protein>
    <submittedName>
        <fullName evidence="2">Uncharacterized protein</fullName>
    </submittedName>
</protein>